<dbReference type="Proteomes" id="UP000534677">
    <property type="component" value="Unassembled WGS sequence"/>
</dbReference>
<protein>
    <recommendedName>
        <fullName evidence="3">Lipoprotein</fullName>
    </recommendedName>
</protein>
<comment type="caution">
    <text evidence="1">The sequence shown here is derived from an EMBL/GenBank/DDBJ whole genome shotgun (WGS) entry which is preliminary data.</text>
</comment>
<dbReference type="RefSeq" id="WP_185709527.1">
    <property type="nucleotide sequence ID" value="NZ_JAAXCZ010000013.1"/>
</dbReference>
<dbReference type="EMBL" id="JAAXCZ010000013">
    <property type="protein sequence ID" value="MBC2383872.1"/>
    <property type="molecule type" value="Genomic_DNA"/>
</dbReference>
<sequence>MRNFLTVLVGFCVSLSQCAIQGVSGFFEVAPTLGRLEDAEEGSEHLSVKIEPSKPLMSITDAEQRLLGLDGVYKATGMTHRLHAGESVIWMRYPTQAGIARALEYKGLVGEPVQLVEI</sequence>
<evidence type="ECO:0000313" key="1">
    <source>
        <dbReference type="EMBL" id="MBC2383872.1"/>
    </source>
</evidence>
<keyword evidence="2" id="KW-1185">Reference proteome</keyword>
<organism evidence="1 2">
    <name type="scientific">Pseudomonas cremoris</name>
    <dbReference type="NCBI Taxonomy" id="2724178"/>
    <lineage>
        <taxon>Bacteria</taxon>
        <taxon>Pseudomonadati</taxon>
        <taxon>Pseudomonadota</taxon>
        <taxon>Gammaproteobacteria</taxon>
        <taxon>Pseudomonadales</taxon>
        <taxon>Pseudomonadaceae</taxon>
        <taxon>Pseudomonas</taxon>
    </lineage>
</organism>
<reference evidence="1 2" key="1">
    <citation type="submission" date="2020-04" db="EMBL/GenBank/DDBJ databases">
        <title>Pseudomonas crami sp. nov., a novel proteolytic bacterial species isolated from cream.</title>
        <authorList>
            <person name="Hofmann K."/>
            <person name="Woller A."/>
            <person name="Huptas C."/>
            <person name="Wenning M."/>
            <person name="Scherer S."/>
            <person name="Doll E.V."/>
        </authorList>
    </citation>
    <scope>NUCLEOTIDE SEQUENCE [LARGE SCALE GENOMIC DNA]</scope>
    <source>
        <strain evidence="1 2">WS 5096</strain>
    </source>
</reference>
<evidence type="ECO:0000313" key="2">
    <source>
        <dbReference type="Proteomes" id="UP000534677"/>
    </source>
</evidence>
<evidence type="ECO:0008006" key="3">
    <source>
        <dbReference type="Google" id="ProtNLM"/>
    </source>
</evidence>
<proteinExistence type="predicted"/>
<accession>A0ABR6TD32</accession>
<gene>
    <name evidence="1" type="ORF">HF209_23295</name>
</gene>
<name>A0ABR6TD32_9PSED</name>